<keyword evidence="14" id="KW-1185">Reference proteome</keyword>
<gene>
    <name evidence="13" type="ORF">DFR50_14533</name>
</gene>
<dbReference type="AlphaFoldDB" id="A0A366ENM2"/>
<keyword evidence="4 9" id="KW-1003">Cell membrane</keyword>
<dbReference type="Pfam" id="PF26002">
    <property type="entry name" value="Beta-barrel_AprE"/>
    <property type="match status" value="1"/>
</dbReference>
<dbReference type="RefSeq" id="WP_113892898.1">
    <property type="nucleotide sequence ID" value="NZ_QNRK01000045.1"/>
</dbReference>
<name>A0A366ENM2_9HYPH</name>
<keyword evidence="6 9" id="KW-0812">Transmembrane</keyword>
<evidence type="ECO:0000256" key="3">
    <source>
        <dbReference type="ARBA" id="ARBA00022448"/>
    </source>
</evidence>
<keyword evidence="7 9" id="KW-1133">Transmembrane helix</keyword>
<evidence type="ECO:0000256" key="7">
    <source>
        <dbReference type="ARBA" id="ARBA00022989"/>
    </source>
</evidence>
<evidence type="ECO:0000259" key="12">
    <source>
        <dbReference type="Pfam" id="PF26002"/>
    </source>
</evidence>
<protein>
    <recommendedName>
        <fullName evidence="9">Membrane fusion protein (MFP) family protein</fullName>
    </recommendedName>
</protein>
<dbReference type="InterPro" id="IPR010129">
    <property type="entry name" value="T1SS_HlyD"/>
</dbReference>
<dbReference type="PANTHER" id="PTHR30386:SF27">
    <property type="entry name" value="MEMBRANE FUSION PROTEIN (MFP) FAMILY PROTEIN"/>
    <property type="match status" value="1"/>
</dbReference>
<keyword evidence="10" id="KW-0175">Coiled coil</keyword>
<evidence type="ECO:0000256" key="2">
    <source>
        <dbReference type="ARBA" id="ARBA00009477"/>
    </source>
</evidence>
<feature type="coiled-coil region" evidence="10">
    <location>
        <begin position="293"/>
        <end position="327"/>
    </location>
</feature>
<evidence type="ECO:0000256" key="8">
    <source>
        <dbReference type="ARBA" id="ARBA00023136"/>
    </source>
</evidence>
<dbReference type="InterPro" id="IPR058625">
    <property type="entry name" value="MdtA-like_BSH"/>
</dbReference>
<dbReference type="InterPro" id="IPR050739">
    <property type="entry name" value="MFP"/>
</dbReference>
<dbReference type="Gene3D" id="2.40.50.100">
    <property type="match status" value="2"/>
</dbReference>
<dbReference type="PROSITE" id="PS00543">
    <property type="entry name" value="HLYD_FAMILY"/>
    <property type="match status" value="1"/>
</dbReference>
<comment type="similarity">
    <text evidence="2 9">Belongs to the membrane fusion protein (MFP) (TC 8.A.1) family.</text>
</comment>
<evidence type="ECO:0000313" key="14">
    <source>
        <dbReference type="Proteomes" id="UP000253529"/>
    </source>
</evidence>
<evidence type="ECO:0000313" key="13">
    <source>
        <dbReference type="EMBL" id="RBP03280.1"/>
    </source>
</evidence>
<dbReference type="Proteomes" id="UP000253529">
    <property type="component" value="Unassembled WGS sequence"/>
</dbReference>
<reference evidence="13 14" key="1">
    <citation type="submission" date="2018-06" db="EMBL/GenBank/DDBJ databases">
        <title>Genomic Encyclopedia of Type Strains, Phase IV (KMG-IV): sequencing the most valuable type-strain genomes for metagenomic binning, comparative biology and taxonomic classification.</title>
        <authorList>
            <person name="Goeker M."/>
        </authorList>
    </citation>
    <scope>NUCLEOTIDE SEQUENCE [LARGE SCALE GENOMIC DNA]</scope>
    <source>
        <strain evidence="13 14">DSM 24875</strain>
    </source>
</reference>
<dbReference type="Pfam" id="PF25917">
    <property type="entry name" value="BSH_RND"/>
    <property type="match status" value="1"/>
</dbReference>
<feature type="transmembrane region" description="Helical" evidence="9">
    <location>
        <begin position="57"/>
        <end position="75"/>
    </location>
</feature>
<dbReference type="Gene3D" id="2.40.30.170">
    <property type="match status" value="1"/>
</dbReference>
<keyword evidence="3 9" id="KW-0813">Transport</keyword>
<dbReference type="InterPro" id="IPR006144">
    <property type="entry name" value="Secretion_HlyD_CS"/>
</dbReference>
<evidence type="ECO:0000256" key="10">
    <source>
        <dbReference type="SAM" id="Coils"/>
    </source>
</evidence>
<dbReference type="InterPro" id="IPR058982">
    <property type="entry name" value="Beta-barrel_AprE"/>
</dbReference>
<evidence type="ECO:0000259" key="11">
    <source>
        <dbReference type="Pfam" id="PF25917"/>
    </source>
</evidence>
<proteinExistence type="inferred from homology"/>
<dbReference type="Gene3D" id="1.10.287.470">
    <property type="entry name" value="Helix hairpin bin"/>
    <property type="match status" value="1"/>
</dbReference>
<comment type="caution">
    <text evidence="13">The sequence shown here is derived from an EMBL/GenBank/DDBJ whole genome shotgun (WGS) entry which is preliminary data.</text>
</comment>
<evidence type="ECO:0000256" key="9">
    <source>
        <dbReference type="RuleBase" id="RU365093"/>
    </source>
</evidence>
<sequence>MNDVVRTIAPAVPAPRPPTGRAIAPRDVVWRNAASDREFLAPVLEILETPASPVQVAFLWIICLLVVVGLGLSWFGRIDIIASAQGKFQPTGRVKVIESVETGRVVAIRVGNDSAVKAGDVLVELDPSAADADARSARADLASAEAEILRRHAALTAARGATLAPAPAIAWPEGVSPALRAREERVLAADLGQLAATIASFEAQKTQKAAERDTLKQTIATQRNLVATLQQRVDMRTKLVDMQSGAKSAVIDATESLQYQQTQLAMQEGQLASATTGLDVIARDSEKAVQSFVSDQAGKLDDAERKVEEDRQKVAKAEAMVDHLTLRAPLDGRVQSSIITNIGQVVTSGQEIMRVVPQDSRVEIEAYVLNRDIGFVRIGQEAVVKVESFPFTRYGSVKAHVTRIAKDAIPSPDASAIEGDPSRASNASGFAGGERTQNLVFAVELAPEASTILVDGIDRPLTSGMAATAEIKTGSRRLLDYLFSPVVEVASRALRER</sequence>
<evidence type="ECO:0000256" key="5">
    <source>
        <dbReference type="ARBA" id="ARBA00022519"/>
    </source>
</evidence>
<dbReference type="PANTHER" id="PTHR30386">
    <property type="entry name" value="MEMBRANE FUSION SUBUNIT OF EMRAB-TOLC MULTIDRUG EFFLUX PUMP"/>
    <property type="match status" value="1"/>
</dbReference>
<evidence type="ECO:0000256" key="1">
    <source>
        <dbReference type="ARBA" id="ARBA00004377"/>
    </source>
</evidence>
<feature type="domain" description="Multidrug resistance protein MdtA-like barrel-sandwich hybrid" evidence="11">
    <location>
        <begin position="102"/>
        <end position="356"/>
    </location>
</feature>
<dbReference type="EMBL" id="QNRK01000045">
    <property type="protein sequence ID" value="RBP03280.1"/>
    <property type="molecule type" value="Genomic_DNA"/>
</dbReference>
<comment type="subcellular location">
    <subcellularLocation>
        <location evidence="1 9">Cell inner membrane</location>
        <topology evidence="1 9">Single-pass membrane protein</topology>
    </subcellularLocation>
</comment>
<dbReference type="NCBIfam" id="TIGR01843">
    <property type="entry name" value="type_I_hlyD"/>
    <property type="match status" value="1"/>
</dbReference>
<keyword evidence="8 9" id="KW-0472">Membrane</keyword>
<dbReference type="OrthoDB" id="9810980at2"/>
<evidence type="ECO:0000256" key="4">
    <source>
        <dbReference type="ARBA" id="ARBA00022475"/>
    </source>
</evidence>
<dbReference type="GO" id="GO:0005886">
    <property type="term" value="C:plasma membrane"/>
    <property type="evidence" value="ECO:0007669"/>
    <property type="project" value="UniProtKB-SubCell"/>
</dbReference>
<dbReference type="GO" id="GO:0009306">
    <property type="term" value="P:protein secretion"/>
    <property type="evidence" value="ECO:0007669"/>
    <property type="project" value="InterPro"/>
</dbReference>
<keyword evidence="5 9" id="KW-0997">Cell inner membrane</keyword>
<dbReference type="PRINTS" id="PR01490">
    <property type="entry name" value="RTXTOXIND"/>
</dbReference>
<feature type="domain" description="AprE-like beta-barrel" evidence="12">
    <location>
        <begin position="364"/>
        <end position="412"/>
    </location>
</feature>
<dbReference type="SUPFAM" id="SSF111369">
    <property type="entry name" value="HlyD-like secretion proteins"/>
    <property type="match status" value="2"/>
</dbReference>
<accession>A0A366ENM2</accession>
<organism evidence="13 14">
    <name type="scientific">Roseiarcus fermentans</name>
    <dbReference type="NCBI Taxonomy" id="1473586"/>
    <lineage>
        <taxon>Bacteria</taxon>
        <taxon>Pseudomonadati</taxon>
        <taxon>Pseudomonadota</taxon>
        <taxon>Alphaproteobacteria</taxon>
        <taxon>Hyphomicrobiales</taxon>
        <taxon>Roseiarcaceae</taxon>
        <taxon>Roseiarcus</taxon>
    </lineage>
</organism>
<evidence type="ECO:0000256" key="6">
    <source>
        <dbReference type="ARBA" id="ARBA00022692"/>
    </source>
</evidence>